<proteinExistence type="predicted"/>
<dbReference type="InterPro" id="IPR007069">
    <property type="entry name" value="Transposase_32"/>
</dbReference>
<evidence type="ECO:0000259" key="1">
    <source>
        <dbReference type="Pfam" id="PF04986"/>
    </source>
</evidence>
<name>A0A8J6NU54_9BACT</name>
<dbReference type="GO" id="GO:0006313">
    <property type="term" value="P:DNA transposition"/>
    <property type="evidence" value="ECO:0007669"/>
    <property type="project" value="InterPro"/>
</dbReference>
<dbReference type="PANTHER" id="PTHR37023">
    <property type="entry name" value="TRANSPOSASE"/>
    <property type="match status" value="1"/>
</dbReference>
<organism evidence="3 4">
    <name type="scientific">Candidatus Desulfatibia profunda</name>
    <dbReference type="NCBI Taxonomy" id="2841695"/>
    <lineage>
        <taxon>Bacteria</taxon>
        <taxon>Pseudomonadati</taxon>
        <taxon>Thermodesulfobacteriota</taxon>
        <taxon>Desulfobacteria</taxon>
        <taxon>Desulfobacterales</taxon>
        <taxon>Desulfobacterales incertae sedis</taxon>
        <taxon>Candidatus Desulfatibia</taxon>
    </lineage>
</organism>
<feature type="domain" description="Transposase zinc-binding" evidence="2">
    <location>
        <begin position="25"/>
        <end position="114"/>
    </location>
</feature>
<evidence type="ECO:0000313" key="3">
    <source>
        <dbReference type="EMBL" id="MBC8361624.1"/>
    </source>
</evidence>
<protein>
    <submittedName>
        <fullName evidence="3">IS91 family transposase</fullName>
    </submittedName>
</protein>
<sequence length="418" mass="48740">MHAASCENPSSLRSYKRPDLEVADIFKKYGAEYRKQYKLNKKQLQVMHSIEHCRDGEFGHHMDVCDHCGYPERFNNSCRDRHCPKCTGISRRKWVKARLEDLLPIAYYHVVFTLPHVLYPLSLFNAVLIYELLFECAAETLKVFADDPQWLGARIGYYGVLHTWGGKLWQHLHVHFIVTGGGLKPNGQWVELKYQSKFLFPVKALSKRFRGIFIKALKRAHRQGELKFPGQLKELENYDAFDKWIYHSFPKKWVVFAKSPFAGPEKVVKYLGLYTNRAAISNYRLIGIKEDRVHFYYKIYEKKTDSVRWEKASLPALEFIGRFLMHILPCGFHRIRHYGFLSNGHSKKYVALIRELIADNADQTDEPQESLEITNHPVCPKCKKGKLVPALSVHRFGIVILNIGAYFQYIRKEIPDTS</sequence>
<feature type="domain" description="Transposase IS801/IS1294" evidence="1">
    <location>
        <begin position="156"/>
        <end position="344"/>
    </location>
</feature>
<gene>
    <name evidence="3" type="ORF">H8E23_09515</name>
</gene>
<reference evidence="3 4" key="1">
    <citation type="submission" date="2020-08" db="EMBL/GenBank/DDBJ databases">
        <title>Bridging the membrane lipid divide: bacteria of the FCB group superphylum have the potential to synthesize archaeal ether lipids.</title>
        <authorList>
            <person name="Villanueva L."/>
            <person name="Von Meijenfeldt F.A.B."/>
            <person name="Westbye A.B."/>
            <person name="Yadav S."/>
            <person name="Hopmans E.C."/>
            <person name="Dutilh B.E."/>
            <person name="Sinninghe Damste J.S."/>
        </authorList>
    </citation>
    <scope>NUCLEOTIDE SEQUENCE [LARGE SCALE GENOMIC DNA]</scope>
    <source>
        <strain evidence="3">NIOZ-UU30</strain>
    </source>
</reference>
<dbReference type="Pfam" id="PF14319">
    <property type="entry name" value="Zn_Tnp_IS91"/>
    <property type="match status" value="1"/>
</dbReference>
<accession>A0A8J6NU54</accession>
<dbReference type="EMBL" id="JACNJH010000141">
    <property type="protein sequence ID" value="MBC8361624.1"/>
    <property type="molecule type" value="Genomic_DNA"/>
</dbReference>
<evidence type="ECO:0000259" key="2">
    <source>
        <dbReference type="Pfam" id="PF14319"/>
    </source>
</evidence>
<dbReference type="InterPro" id="IPR054832">
    <property type="entry name" value="transpos_IS91"/>
</dbReference>
<dbReference type="Proteomes" id="UP000603434">
    <property type="component" value="Unassembled WGS sequence"/>
</dbReference>
<comment type="caution">
    <text evidence="3">The sequence shown here is derived from an EMBL/GenBank/DDBJ whole genome shotgun (WGS) entry which is preliminary data.</text>
</comment>
<dbReference type="InterPro" id="IPR026889">
    <property type="entry name" value="Zn_Tnp"/>
</dbReference>
<dbReference type="GO" id="GO:0004803">
    <property type="term" value="F:transposase activity"/>
    <property type="evidence" value="ECO:0007669"/>
    <property type="project" value="InterPro"/>
</dbReference>
<dbReference type="AlphaFoldDB" id="A0A8J6NU54"/>
<dbReference type="Pfam" id="PF04986">
    <property type="entry name" value="Y2_Tnp"/>
    <property type="match status" value="1"/>
</dbReference>
<dbReference type="NCBIfam" id="NF033538">
    <property type="entry name" value="transpos_IS91"/>
    <property type="match status" value="1"/>
</dbReference>
<dbReference type="GO" id="GO:0003677">
    <property type="term" value="F:DNA binding"/>
    <property type="evidence" value="ECO:0007669"/>
    <property type="project" value="InterPro"/>
</dbReference>
<dbReference type="PANTHER" id="PTHR37023:SF1">
    <property type="entry name" value="ISSOD25 TRANSPOSASE TNPA_ISSOD25"/>
    <property type="match status" value="1"/>
</dbReference>
<evidence type="ECO:0000313" key="4">
    <source>
        <dbReference type="Proteomes" id="UP000603434"/>
    </source>
</evidence>